<keyword evidence="2" id="KW-1185">Reference proteome</keyword>
<proteinExistence type="predicted"/>
<sequence>MVERWLMTHIIVVSRFLSLPRDFESLVTLVFLKLKYLKCGSFPNSTGKLSIGAPSKSKIFNNFSLLKRLPIEGIENPFSPNTKKARRWDKSINNKIMDKIMNPATSDSSIVIMLRHLNHVSVNKKFPETPEGKLCQEWIGRPSCRIKTKLFLQVEVEVCRHDQLGYTASQDAALGKARVWILMSNETDPPWNFIFNHVGCTLFLLFSTQIYAQCIVTGSKFEIHIRLRDLGLFSAVEDHVRQPSYMETRTAPFDLPAN</sequence>
<reference evidence="1" key="1">
    <citation type="submission" date="2022-05" db="EMBL/GenBank/DDBJ databases">
        <title>The Musa troglodytarum L. genome provides insights into the mechanism of non-climacteric behaviour and enrichment of carotenoids.</title>
        <authorList>
            <person name="Wang J."/>
        </authorList>
    </citation>
    <scope>NUCLEOTIDE SEQUENCE</scope>
    <source>
        <tissue evidence="1">Leaf</tissue>
    </source>
</reference>
<name>A0A9E7HJL3_9LILI</name>
<organism evidence="1 2">
    <name type="scientific">Musa troglodytarum</name>
    <name type="common">fe'i banana</name>
    <dbReference type="NCBI Taxonomy" id="320322"/>
    <lineage>
        <taxon>Eukaryota</taxon>
        <taxon>Viridiplantae</taxon>
        <taxon>Streptophyta</taxon>
        <taxon>Embryophyta</taxon>
        <taxon>Tracheophyta</taxon>
        <taxon>Spermatophyta</taxon>
        <taxon>Magnoliopsida</taxon>
        <taxon>Liliopsida</taxon>
        <taxon>Zingiberales</taxon>
        <taxon>Musaceae</taxon>
        <taxon>Musa</taxon>
    </lineage>
</organism>
<dbReference type="AlphaFoldDB" id="A0A9E7HJL3"/>
<protein>
    <submittedName>
        <fullName evidence="1">Uncharacterized protein</fullName>
    </submittedName>
</protein>
<dbReference type="Proteomes" id="UP001055439">
    <property type="component" value="Chromosome 8"/>
</dbReference>
<evidence type="ECO:0000313" key="1">
    <source>
        <dbReference type="EMBL" id="URE34456.1"/>
    </source>
</evidence>
<dbReference type="EMBL" id="CP097510">
    <property type="protein sequence ID" value="URE34456.1"/>
    <property type="molecule type" value="Genomic_DNA"/>
</dbReference>
<dbReference type="OrthoDB" id="1932537at2759"/>
<evidence type="ECO:0000313" key="2">
    <source>
        <dbReference type="Proteomes" id="UP001055439"/>
    </source>
</evidence>
<accession>A0A9E7HJL3</accession>
<gene>
    <name evidence="1" type="ORF">MUK42_16520</name>
</gene>